<keyword evidence="3" id="KW-1185">Reference proteome</keyword>
<dbReference type="EMBL" id="JAIWYP010000004">
    <property type="protein sequence ID" value="KAH3840132.1"/>
    <property type="molecule type" value="Genomic_DNA"/>
</dbReference>
<evidence type="ECO:0000313" key="3">
    <source>
        <dbReference type="Proteomes" id="UP000828390"/>
    </source>
</evidence>
<protein>
    <submittedName>
        <fullName evidence="2">Uncharacterized protein</fullName>
    </submittedName>
</protein>
<gene>
    <name evidence="2" type="ORF">DPMN_113576</name>
</gene>
<dbReference type="Proteomes" id="UP000828390">
    <property type="component" value="Unassembled WGS sequence"/>
</dbReference>
<evidence type="ECO:0000256" key="1">
    <source>
        <dbReference type="SAM" id="MobiDB-lite"/>
    </source>
</evidence>
<organism evidence="2 3">
    <name type="scientific">Dreissena polymorpha</name>
    <name type="common">Zebra mussel</name>
    <name type="synonym">Mytilus polymorpha</name>
    <dbReference type="NCBI Taxonomy" id="45954"/>
    <lineage>
        <taxon>Eukaryota</taxon>
        <taxon>Metazoa</taxon>
        <taxon>Spiralia</taxon>
        <taxon>Lophotrochozoa</taxon>
        <taxon>Mollusca</taxon>
        <taxon>Bivalvia</taxon>
        <taxon>Autobranchia</taxon>
        <taxon>Heteroconchia</taxon>
        <taxon>Euheterodonta</taxon>
        <taxon>Imparidentia</taxon>
        <taxon>Neoheterodontei</taxon>
        <taxon>Myida</taxon>
        <taxon>Dreissenoidea</taxon>
        <taxon>Dreissenidae</taxon>
        <taxon>Dreissena</taxon>
    </lineage>
</organism>
<accession>A0A9D4KIX0</accession>
<name>A0A9D4KIX0_DREPO</name>
<feature type="region of interest" description="Disordered" evidence="1">
    <location>
        <begin position="1"/>
        <end position="23"/>
    </location>
</feature>
<comment type="caution">
    <text evidence="2">The sequence shown here is derived from an EMBL/GenBank/DDBJ whole genome shotgun (WGS) entry which is preliminary data.</text>
</comment>
<proteinExistence type="predicted"/>
<evidence type="ECO:0000313" key="2">
    <source>
        <dbReference type="EMBL" id="KAH3840132.1"/>
    </source>
</evidence>
<sequence length="50" mass="5914">MGSFLNFSSGTGTEGLHRVQTQKVKHHEGYHEVWKIDKKFIKRNKRETIE</sequence>
<feature type="compositionally biased region" description="Polar residues" evidence="1">
    <location>
        <begin position="1"/>
        <end position="11"/>
    </location>
</feature>
<reference evidence="2" key="2">
    <citation type="submission" date="2020-11" db="EMBL/GenBank/DDBJ databases">
        <authorList>
            <person name="McCartney M.A."/>
            <person name="Auch B."/>
            <person name="Kono T."/>
            <person name="Mallez S."/>
            <person name="Becker A."/>
            <person name="Gohl D.M."/>
            <person name="Silverstein K.A.T."/>
            <person name="Koren S."/>
            <person name="Bechman K.B."/>
            <person name="Herman A."/>
            <person name="Abrahante J.E."/>
            <person name="Garbe J."/>
        </authorList>
    </citation>
    <scope>NUCLEOTIDE SEQUENCE</scope>
    <source>
        <strain evidence="2">Duluth1</strain>
        <tissue evidence="2">Whole animal</tissue>
    </source>
</reference>
<dbReference type="AlphaFoldDB" id="A0A9D4KIX0"/>
<reference evidence="2" key="1">
    <citation type="journal article" date="2019" name="bioRxiv">
        <title>The Genome of the Zebra Mussel, Dreissena polymorpha: A Resource for Invasive Species Research.</title>
        <authorList>
            <person name="McCartney M.A."/>
            <person name="Auch B."/>
            <person name="Kono T."/>
            <person name="Mallez S."/>
            <person name="Zhang Y."/>
            <person name="Obille A."/>
            <person name="Becker A."/>
            <person name="Abrahante J.E."/>
            <person name="Garbe J."/>
            <person name="Badalamenti J.P."/>
            <person name="Herman A."/>
            <person name="Mangelson H."/>
            <person name="Liachko I."/>
            <person name="Sullivan S."/>
            <person name="Sone E.D."/>
            <person name="Koren S."/>
            <person name="Silverstein K.A.T."/>
            <person name="Beckman K.B."/>
            <person name="Gohl D.M."/>
        </authorList>
    </citation>
    <scope>NUCLEOTIDE SEQUENCE</scope>
    <source>
        <strain evidence="2">Duluth1</strain>
        <tissue evidence="2">Whole animal</tissue>
    </source>
</reference>